<accession>A0A8A4TL66</accession>
<organism evidence="1 2">
    <name type="scientific">Sulfidibacter corallicola</name>
    <dbReference type="NCBI Taxonomy" id="2818388"/>
    <lineage>
        <taxon>Bacteria</taxon>
        <taxon>Pseudomonadati</taxon>
        <taxon>Acidobacteriota</taxon>
        <taxon>Holophagae</taxon>
        <taxon>Acanthopleuribacterales</taxon>
        <taxon>Acanthopleuribacteraceae</taxon>
        <taxon>Sulfidibacter</taxon>
    </lineage>
</organism>
<dbReference type="AlphaFoldDB" id="A0A8A4TL66"/>
<keyword evidence="2" id="KW-1185">Reference proteome</keyword>
<evidence type="ECO:0008006" key="3">
    <source>
        <dbReference type="Google" id="ProtNLM"/>
    </source>
</evidence>
<dbReference type="RefSeq" id="WP_237379253.1">
    <property type="nucleotide sequence ID" value="NZ_CP071793.1"/>
</dbReference>
<dbReference type="Proteomes" id="UP000663929">
    <property type="component" value="Chromosome"/>
</dbReference>
<sequence>MNTDFLDAFHQAAAKTKTPEAYQSLKRDTFHKIRQAIFDDEHLMNEREVAKFFRAFTVRGLQAMRGKGSGPRYLKFGNSRNARVFYKVKDVRDFIDRHYQDKIWFEQTS</sequence>
<gene>
    <name evidence="1" type="ORF">J3U87_28880</name>
</gene>
<protein>
    <recommendedName>
        <fullName evidence="3">DNA-binding protein</fullName>
    </recommendedName>
</protein>
<dbReference type="KEGG" id="scor:J3U87_28880"/>
<evidence type="ECO:0000313" key="2">
    <source>
        <dbReference type="Proteomes" id="UP000663929"/>
    </source>
</evidence>
<proteinExistence type="predicted"/>
<name>A0A8A4TL66_SULCO</name>
<dbReference type="EMBL" id="CP071793">
    <property type="protein sequence ID" value="QTD49621.1"/>
    <property type="molecule type" value="Genomic_DNA"/>
</dbReference>
<evidence type="ECO:0000313" key="1">
    <source>
        <dbReference type="EMBL" id="QTD49621.1"/>
    </source>
</evidence>
<reference evidence="1" key="1">
    <citation type="submission" date="2021-03" db="EMBL/GenBank/DDBJ databases">
        <title>Acanthopleuribacteraceae sp. M133.</title>
        <authorList>
            <person name="Wang G."/>
        </authorList>
    </citation>
    <scope>NUCLEOTIDE SEQUENCE</scope>
    <source>
        <strain evidence="1">M133</strain>
    </source>
</reference>